<gene>
    <name evidence="2" type="primary">POLX_3417</name>
    <name evidence="2" type="ORF">CK203_025161</name>
</gene>
<name>A0A438JET0_VITVI</name>
<dbReference type="AlphaFoldDB" id="A0A438JET0"/>
<evidence type="ECO:0000313" key="3">
    <source>
        <dbReference type="Proteomes" id="UP000288805"/>
    </source>
</evidence>
<dbReference type="Proteomes" id="UP000288805">
    <property type="component" value="Unassembled WGS sequence"/>
</dbReference>
<proteinExistence type="predicted"/>
<dbReference type="Pfam" id="PF07727">
    <property type="entry name" value="RVT_2"/>
    <property type="match status" value="1"/>
</dbReference>
<dbReference type="CDD" id="cd09272">
    <property type="entry name" value="RNase_HI_RT_Ty1"/>
    <property type="match status" value="1"/>
</dbReference>
<dbReference type="EMBL" id="QGNW01000045">
    <property type="protein sequence ID" value="RVX07458.1"/>
    <property type="molecule type" value="Genomic_DNA"/>
</dbReference>
<sequence>MHEEIKSLHKNNTFELMELPKGKRTLKNKWVLKRKPEPNESQPRYKARLVVKGFSQKKGIDFEEIFSPVVKMSLIRVVLGLVASMNLEIEQLDGKTAFLHGDLEEEMYMEQPEGFTIKSKEHLVCRLKKSLYGLKTNGKLWLSQESYIEKVLDKFNMGKAKPMSSPLGSHLKLRYTNANMAGDVDFKKSTFGYLITFLGGAVSWQSRLQKCVALSTIEAEYIAIIEANKELLWMKKFLQELGL</sequence>
<organism evidence="2 3">
    <name type="scientific">Vitis vinifera</name>
    <name type="common">Grape</name>
    <dbReference type="NCBI Taxonomy" id="29760"/>
    <lineage>
        <taxon>Eukaryota</taxon>
        <taxon>Viridiplantae</taxon>
        <taxon>Streptophyta</taxon>
        <taxon>Embryophyta</taxon>
        <taxon>Tracheophyta</taxon>
        <taxon>Spermatophyta</taxon>
        <taxon>Magnoliopsida</taxon>
        <taxon>eudicotyledons</taxon>
        <taxon>Gunneridae</taxon>
        <taxon>Pentapetalae</taxon>
        <taxon>rosids</taxon>
        <taxon>Vitales</taxon>
        <taxon>Vitaceae</taxon>
        <taxon>Viteae</taxon>
        <taxon>Vitis</taxon>
    </lineage>
</organism>
<reference evidence="2 3" key="1">
    <citation type="journal article" date="2018" name="PLoS Genet.">
        <title>Population sequencing reveals clonal diversity and ancestral inbreeding in the grapevine cultivar Chardonnay.</title>
        <authorList>
            <person name="Roach M.J."/>
            <person name="Johnson D.L."/>
            <person name="Bohlmann J."/>
            <person name="van Vuuren H.J."/>
            <person name="Jones S.J."/>
            <person name="Pretorius I.S."/>
            <person name="Schmidt S.A."/>
            <person name="Borneman A.R."/>
        </authorList>
    </citation>
    <scope>NUCLEOTIDE SEQUENCE [LARGE SCALE GENOMIC DNA]</scope>
    <source>
        <strain evidence="3">cv. Chardonnay</strain>
        <tissue evidence="2">Leaf</tissue>
    </source>
</reference>
<protein>
    <submittedName>
        <fullName evidence="2">Retrovirus-related Pol polyprotein from transposon TNT 1-94</fullName>
    </submittedName>
</protein>
<dbReference type="InterPro" id="IPR013103">
    <property type="entry name" value="RVT_2"/>
</dbReference>
<accession>A0A438JET0</accession>
<feature type="domain" description="Reverse transcriptase Ty1/copia-type" evidence="1">
    <location>
        <begin position="11"/>
        <end position="142"/>
    </location>
</feature>
<dbReference type="PANTHER" id="PTHR11439:SF467">
    <property type="entry name" value="INTEGRASE CATALYTIC DOMAIN-CONTAINING PROTEIN"/>
    <property type="match status" value="1"/>
</dbReference>
<evidence type="ECO:0000313" key="2">
    <source>
        <dbReference type="EMBL" id="RVX07458.1"/>
    </source>
</evidence>
<dbReference type="PANTHER" id="PTHR11439">
    <property type="entry name" value="GAG-POL-RELATED RETROTRANSPOSON"/>
    <property type="match status" value="1"/>
</dbReference>
<comment type="caution">
    <text evidence="2">The sequence shown here is derived from an EMBL/GenBank/DDBJ whole genome shotgun (WGS) entry which is preliminary data.</text>
</comment>
<evidence type="ECO:0000259" key="1">
    <source>
        <dbReference type="Pfam" id="PF07727"/>
    </source>
</evidence>